<organism evidence="8 9">
    <name type="scientific">Lentinus brumalis</name>
    <dbReference type="NCBI Taxonomy" id="2498619"/>
    <lineage>
        <taxon>Eukaryota</taxon>
        <taxon>Fungi</taxon>
        <taxon>Dikarya</taxon>
        <taxon>Basidiomycota</taxon>
        <taxon>Agaricomycotina</taxon>
        <taxon>Agaricomycetes</taxon>
        <taxon>Polyporales</taxon>
        <taxon>Polyporaceae</taxon>
        <taxon>Lentinus</taxon>
    </lineage>
</organism>
<feature type="region of interest" description="Disordered" evidence="5">
    <location>
        <begin position="151"/>
        <end position="183"/>
    </location>
</feature>
<keyword evidence="2 4" id="KW-0064">Aspartyl protease</keyword>
<evidence type="ECO:0000256" key="3">
    <source>
        <dbReference type="PIRSR" id="PIRSR601461-1"/>
    </source>
</evidence>
<evidence type="ECO:0000256" key="1">
    <source>
        <dbReference type="ARBA" id="ARBA00007447"/>
    </source>
</evidence>
<dbReference type="Proteomes" id="UP000256964">
    <property type="component" value="Unassembled WGS sequence"/>
</dbReference>
<feature type="active site" evidence="3">
    <location>
        <position position="132"/>
    </location>
</feature>
<feature type="signal peptide" evidence="6">
    <location>
        <begin position="1"/>
        <end position="18"/>
    </location>
</feature>
<keyword evidence="9" id="KW-1185">Reference proteome</keyword>
<keyword evidence="4" id="KW-0378">Hydrolase</keyword>
<evidence type="ECO:0000256" key="5">
    <source>
        <dbReference type="SAM" id="MobiDB-lite"/>
    </source>
</evidence>
<dbReference type="PANTHER" id="PTHR47966">
    <property type="entry name" value="BETA-SITE APP-CLEAVING ENZYME, ISOFORM A-RELATED"/>
    <property type="match status" value="1"/>
</dbReference>
<feature type="domain" description="Peptidase A1" evidence="7">
    <location>
        <begin position="114"/>
        <end position="418"/>
    </location>
</feature>
<dbReference type="InterPro" id="IPR001461">
    <property type="entry name" value="Aspartic_peptidase_A1"/>
</dbReference>
<keyword evidence="6" id="KW-0732">Signal</keyword>
<evidence type="ECO:0000256" key="6">
    <source>
        <dbReference type="SAM" id="SignalP"/>
    </source>
</evidence>
<feature type="chain" id="PRO_5016654174" evidence="6">
    <location>
        <begin position="19"/>
        <end position="421"/>
    </location>
</feature>
<dbReference type="PROSITE" id="PS00141">
    <property type="entry name" value="ASP_PROTEASE"/>
    <property type="match status" value="1"/>
</dbReference>
<dbReference type="Gene3D" id="2.40.70.10">
    <property type="entry name" value="Acid Proteases"/>
    <property type="match status" value="2"/>
</dbReference>
<dbReference type="GO" id="GO:0006508">
    <property type="term" value="P:proteolysis"/>
    <property type="evidence" value="ECO:0007669"/>
    <property type="project" value="UniProtKB-KW"/>
</dbReference>
<dbReference type="InterPro" id="IPR001969">
    <property type="entry name" value="Aspartic_peptidase_AS"/>
</dbReference>
<evidence type="ECO:0000259" key="7">
    <source>
        <dbReference type="PROSITE" id="PS51767"/>
    </source>
</evidence>
<dbReference type="OrthoDB" id="15189at2759"/>
<dbReference type="InterPro" id="IPR033121">
    <property type="entry name" value="PEPTIDASE_A1"/>
</dbReference>
<dbReference type="InterPro" id="IPR034164">
    <property type="entry name" value="Pepsin-like_dom"/>
</dbReference>
<dbReference type="SUPFAM" id="SSF50630">
    <property type="entry name" value="Acid proteases"/>
    <property type="match status" value="1"/>
</dbReference>
<evidence type="ECO:0000313" key="8">
    <source>
        <dbReference type="EMBL" id="RDX53551.1"/>
    </source>
</evidence>
<proteinExistence type="inferred from homology"/>
<evidence type="ECO:0000313" key="9">
    <source>
        <dbReference type="Proteomes" id="UP000256964"/>
    </source>
</evidence>
<dbReference type="PRINTS" id="PR00792">
    <property type="entry name" value="PEPSIN"/>
</dbReference>
<reference evidence="8 9" key="1">
    <citation type="journal article" date="2018" name="Biotechnol. Biofuels">
        <title>Integrative visual omics of the white-rot fungus Polyporus brumalis exposes the biotechnological potential of its oxidative enzymes for delignifying raw plant biomass.</title>
        <authorList>
            <person name="Miyauchi S."/>
            <person name="Rancon A."/>
            <person name="Drula E."/>
            <person name="Hage H."/>
            <person name="Chaduli D."/>
            <person name="Favel A."/>
            <person name="Grisel S."/>
            <person name="Henrissat B."/>
            <person name="Herpoel-Gimbert I."/>
            <person name="Ruiz-Duenas F.J."/>
            <person name="Chevret D."/>
            <person name="Hainaut M."/>
            <person name="Lin J."/>
            <person name="Wang M."/>
            <person name="Pangilinan J."/>
            <person name="Lipzen A."/>
            <person name="Lesage-Meessen L."/>
            <person name="Navarro D."/>
            <person name="Riley R."/>
            <person name="Grigoriev I.V."/>
            <person name="Zhou S."/>
            <person name="Raouche S."/>
            <person name="Rosso M.N."/>
        </authorList>
    </citation>
    <scope>NUCLEOTIDE SEQUENCE [LARGE SCALE GENOMIC DNA]</scope>
    <source>
        <strain evidence="8 9">BRFM 1820</strain>
    </source>
</reference>
<keyword evidence="4 8" id="KW-0645">Protease</keyword>
<dbReference type="InterPro" id="IPR021109">
    <property type="entry name" value="Peptidase_aspartic_dom_sf"/>
</dbReference>
<feature type="compositionally biased region" description="Low complexity" evidence="5">
    <location>
        <begin position="157"/>
        <end position="183"/>
    </location>
</feature>
<name>A0A371DLY2_9APHY</name>
<dbReference type="EMBL" id="KZ857387">
    <property type="protein sequence ID" value="RDX53551.1"/>
    <property type="molecule type" value="Genomic_DNA"/>
</dbReference>
<gene>
    <name evidence="8" type="ORF">OH76DRAFT_1229830</name>
</gene>
<dbReference type="PANTHER" id="PTHR47966:SF51">
    <property type="entry name" value="BETA-SITE APP-CLEAVING ENZYME, ISOFORM A-RELATED"/>
    <property type="match status" value="1"/>
</dbReference>
<evidence type="ECO:0000256" key="4">
    <source>
        <dbReference type="RuleBase" id="RU000454"/>
    </source>
</evidence>
<dbReference type="GO" id="GO:0004190">
    <property type="term" value="F:aspartic-type endopeptidase activity"/>
    <property type="evidence" value="ECO:0007669"/>
    <property type="project" value="UniProtKB-KW"/>
</dbReference>
<dbReference type="FunFam" id="2.40.70.10:FF:000008">
    <property type="entry name" value="Cathepsin D"/>
    <property type="match status" value="1"/>
</dbReference>
<evidence type="ECO:0000256" key="2">
    <source>
        <dbReference type="ARBA" id="ARBA00022750"/>
    </source>
</evidence>
<protein>
    <submittedName>
        <fullName evidence="8">Acid protease</fullName>
    </submittedName>
</protein>
<dbReference type="PROSITE" id="PS51767">
    <property type="entry name" value="PEPTIDASE_A1"/>
    <property type="match status" value="1"/>
</dbReference>
<feature type="active site" evidence="3">
    <location>
        <position position="309"/>
    </location>
</feature>
<dbReference type="Pfam" id="PF00026">
    <property type="entry name" value="Asp"/>
    <property type="match status" value="1"/>
</dbReference>
<accession>A0A371DLY2</accession>
<dbReference type="STRING" id="139420.A0A371DLY2"/>
<sequence>MFCKAALVAVALSLLVSGNPLEVARDAKQPVSGVRIPLQQRSTVTSANGVFNYDAGVREVVKLQNKHRRNLITIEKKGGSGFFPGGAGNRSIALPVPQKREGVPLADQGDDVSWSGAVSIGSPAQKFIVTFDTGSSDLWVPSSSCKSCGKHNKYNPSKSSQSTKQQGSFSISYGDGSSSSGTPYTDTVTVGGVTVTKQYLAAVTQESAEFQSQPIDGLLGMGLPALSELKGAPFFSSAVQQGKVKEGSFAFKLAESGSELFIGGTNSKLYTGDIEFHPVVSDTGFWAIDNGAATVDGQAAASQLITIIDSGTTLIAVTPNDADAFYQNVQGAQQLEQGFYTFPCDATPQVALSWGGKTWAISADNFNLGQVEEGSSDCVAAIIAMDLGLGDNVWLVGDTFMKNVYSVFSIDKNSVGFAELS</sequence>
<comment type="similarity">
    <text evidence="1 4">Belongs to the peptidase A1 family.</text>
</comment>
<dbReference type="CDD" id="cd05471">
    <property type="entry name" value="pepsin_like"/>
    <property type="match status" value="1"/>
</dbReference>
<dbReference type="AlphaFoldDB" id="A0A371DLY2"/>